<keyword evidence="3" id="KW-1185">Reference proteome</keyword>
<comment type="caution">
    <text evidence="2">The sequence shown here is derived from an EMBL/GenBank/DDBJ whole genome shotgun (WGS) entry which is preliminary data.</text>
</comment>
<dbReference type="AlphaFoldDB" id="A0ABD3B035"/>
<organism evidence="2 3">
    <name type="scientific">Cinchona calisaya</name>
    <dbReference type="NCBI Taxonomy" id="153742"/>
    <lineage>
        <taxon>Eukaryota</taxon>
        <taxon>Viridiplantae</taxon>
        <taxon>Streptophyta</taxon>
        <taxon>Embryophyta</taxon>
        <taxon>Tracheophyta</taxon>
        <taxon>Spermatophyta</taxon>
        <taxon>Magnoliopsida</taxon>
        <taxon>eudicotyledons</taxon>
        <taxon>Gunneridae</taxon>
        <taxon>Pentapetalae</taxon>
        <taxon>asterids</taxon>
        <taxon>lamiids</taxon>
        <taxon>Gentianales</taxon>
        <taxon>Rubiaceae</taxon>
        <taxon>Cinchonoideae</taxon>
        <taxon>Cinchoneae</taxon>
        <taxon>Cinchona</taxon>
    </lineage>
</organism>
<reference evidence="2 3" key="1">
    <citation type="submission" date="2024-11" db="EMBL/GenBank/DDBJ databases">
        <title>A near-complete genome assembly of Cinchona calisaya.</title>
        <authorList>
            <person name="Lian D.C."/>
            <person name="Zhao X.W."/>
            <person name="Wei L."/>
        </authorList>
    </citation>
    <scope>NUCLEOTIDE SEQUENCE [LARGE SCALE GENOMIC DNA]</scope>
    <source>
        <tissue evidence="2">Nenye</tissue>
    </source>
</reference>
<gene>
    <name evidence="2" type="ORF">ACH5RR_000072</name>
</gene>
<dbReference type="Pfam" id="PF07279">
    <property type="entry name" value="DUF1442"/>
    <property type="match status" value="1"/>
</dbReference>
<evidence type="ECO:0000313" key="2">
    <source>
        <dbReference type="EMBL" id="KAL3536706.1"/>
    </source>
</evidence>
<name>A0ABD3B035_9GENT</name>
<dbReference type="PANTHER" id="PTHR33593">
    <property type="entry name" value="DUF1442 FAMILY PROTEIN"/>
    <property type="match status" value="1"/>
</dbReference>
<dbReference type="EMBL" id="JBJUIK010000001">
    <property type="protein sequence ID" value="KAL3536706.1"/>
    <property type="molecule type" value="Genomic_DNA"/>
</dbReference>
<dbReference type="Gene3D" id="3.40.50.150">
    <property type="entry name" value="Vaccinia Virus protein VP39"/>
    <property type="match status" value="1"/>
</dbReference>
<feature type="region of interest" description="Disordered" evidence="1">
    <location>
        <begin position="194"/>
        <end position="213"/>
    </location>
</feature>
<protein>
    <submittedName>
        <fullName evidence="2">Uncharacterized protein</fullName>
    </submittedName>
</protein>
<sequence>MEWSAKSATNAYLDTLKLCNKQKENCNPCGCHKEPESTEFISALAAGMSAQLMVEVSSEVSQSTVALAAAARQTGGRVVCILPELKLNESQQVIDNSGLHDMVEFKTGDPFEVLPNYENIDFSLLDCKSDDYNQLLQKLDVNPRRSVVVANNLVEGCKGLEGHLRGVENEAKVRSIKHPIGKGMEITMIGKNCEHGKREKNRESHSRAEKKGGFVKKTDKSKWIVKFDEKSGEEHIYRMLPK</sequence>
<dbReference type="PANTHER" id="PTHR33593:SF1">
    <property type="entry name" value="DUF1442 FAMILY PROTEIN"/>
    <property type="match status" value="1"/>
</dbReference>
<evidence type="ECO:0000313" key="3">
    <source>
        <dbReference type="Proteomes" id="UP001630127"/>
    </source>
</evidence>
<dbReference type="Proteomes" id="UP001630127">
    <property type="component" value="Unassembled WGS sequence"/>
</dbReference>
<dbReference type="InterPro" id="IPR029063">
    <property type="entry name" value="SAM-dependent_MTases_sf"/>
</dbReference>
<dbReference type="SUPFAM" id="SSF53335">
    <property type="entry name" value="S-adenosyl-L-methionine-dependent methyltransferases"/>
    <property type="match status" value="1"/>
</dbReference>
<accession>A0ABD3B035</accession>
<proteinExistence type="predicted"/>
<evidence type="ECO:0000256" key="1">
    <source>
        <dbReference type="SAM" id="MobiDB-lite"/>
    </source>
</evidence>
<dbReference type="InterPro" id="IPR009902">
    <property type="entry name" value="DUF1442"/>
</dbReference>